<evidence type="ECO:0000313" key="1">
    <source>
        <dbReference type="EMBL" id="KAK1870029.1"/>
    </source>
</evidence>
<keyword evidence="2" id="KW-1185">Reference proteome</keyword>
<accession>A0ACC3CIN5</accession>
<proteinExistence type="predicted"/>
<gene>
    <name evidence="1" type="ORF">I4F81_012492</name>
</gene>
<name>A0ACC3CIN5_PYRYE</name>
<reference evidence="1" key="1">
    <citation type="submission" date="2019-11" db="EMBL/GenBank/DDBJ databases">
        <title>Nori genome reveals adaptations in red seaweeds to the harsh intertidal environment.</title>
        <authorList>
            <person name="Wang D."/>
            <person name="Mao Y."/>
        </authorList>
    </citation>
    <scope>NUCLEOTIDE SEQUENCE</scope>
    <source>
        <tissue evidence="1">Gametophyte</tissue>
    </source>
</reference>
<dbReference type="EMBL" id="CM020620">
    <property type="protein sequence ID" value="KAK1870029.1"/>
    <property type="molecule type" value="Genomic_DNA"/>
</dbReference>
<evidence type="ECO:0000313" key="2">
    <source>
        <dbReference type="Proteomes" id="UP000798662"/>
    </source>
</evidence>
<sequence length="401" mass="40254">MGGKGRRQSHVGPRGRTGRAPPATLPVDASAAAVGGALAAGATAAAAATVAAAAAAVSAAAVAAAAAAAVMGAAVCAAAAAISGRPRCYLLAPAPPASTSGTGRSPVRRQFRRGHHPRNVVFVVCVCGGGGWAAGGWVGGSPCVPVLDYRHTRSLSHAGRPKPGAAAAPRNLFARWLPPPPPPIFNRCRRSRYSIAAAASVAAVAHLRCVHPLPASTASSPDAAAVVVAADDGCGRLLRPCAGCCTWAPLLAADRGRWTVGHWAATVRVVEQSNLMRQGVGLGVGVRVGARVGATTTGLWTTTNVRSDGATDAAATDDATAAVAVTAATATMSERRAPMMMVGRRGGGHGWGGVRDEGGRQNAGGWKGECSRGSKKARMRGWSGLLVRSRTRPLQPTAAAS</sequence>
<organism evidence="1 2">
    <name type="scientific">Pyropia yezoensis</name>
    <name type="common">Susabi-nori</name>
    <name type="synonym">Porphyra yezoensis</name>
    <dbReference type="NCBI Taxonomy" id="2788"/>
    <lineage>
        <taxon>Eukaryota</taxon>
        <taxon>Rhodophyta</taxon>
        <taxon>Bangiophyceae</taxon>
        <taxon>Bangiales</taxon>
        <taxon>Bangiaceae</taxon>
        <taxon>Pyropia</taxon>
    </lineage>
</organism>
<comment type="caution">
    <text evidence="1">The sequence shown here is derived from an EMBL/GenBank/DDBJ whole genome shotgun (WGS) entry which is preliminary data.</text>
</comment>
<dbReference type="Proteomes" id="UP000798662">
    <property type="component" value="Chromosome 3"/>
</dbReference>
<protein>
    <submittedName>
        <fullName evidence="1">Uncharacterized protein</fullName>
    </submittedName>
</protein>